<dbReference type="AlphaFoldDB" id="A0A5K1VAR3"/>
<dbReference type="GO" id="GO:0043409">
    <property type="term" value="P:negative regulation of MAPK cascade"/>
    <property type="evidence" value="ECO:0007669"/>
    <property type="project" value="TreeGrafter"/>
</dbReference>
<keyword evidence="3" id="KW-0677">Repeat</keyword>
<dbReference type="PROSITE" id="PS50054">
    <property type="entry name" value="TYR_PHOSPHATASE_DUAL"/>
    <property type="match status" value="1"/>
</dbReference>
<accession>A0A5K1VAR3</accession>
<dbReference type="GO" id="GO:0017017">
    <property type="term" value="F:MAP kinase tyrosine/serine/threonine phosphatase activity"/>
    <property type="evidence" value="ECO:0007669"/>
    <property type="project" value="TreeGrafter"/>
</dbReference>
<dbReference type="EMBL" id="BDEQ01000001">
    <property type="protein sequence ID" value="GAT95812.1"/>
    <property type="molecule type" value="Genomic_DNA"/>
</dbReference>
<dbReference type="CDD" id="cd14498">
    <property type="entry name" value="DSP"/>
    <property type="match status" value="1"/>
</dbReference>
<evidence type="ECO:0000256" key="3">
    <source>
        <dbReference type="ARBA" id="ARBA00022737"/>
    </source>
</evidence>
<dbReference type="Gene3D" id="3.80.10.10">
    <property type="entry name" value="Ribonuclease Inhibitor"/>
    <property type="match status" value="2"/>
</dbReference>
<dbReference type="SMART" id="SM00195">
    <property type="entry name" value="DSPc"/>
    <property type="match status" value="1"/>
</dbReference>
<evidence type="ECO:0000259" key="9">
    <source>
        <dbReference type="PROSITE" id="PS50056"/>
    </source>
</evidence>
<dbReference type="InterPro" id="IPR020422">
    <property type="entry name" value="TYR_PHOSPHATASE_DUAL_dom"/>
</dbReference>
<dbReference type="GO" id="GO:0005737">
    <property type="term" value="C:cytoplasm"/>
    <property type="evidence" value="ECO:0007669"/>
    <property type="project" value="TreeGrafter"/>
</dbReference>
<evidence type="ECO:0000313" key="11">
    <source>
        <dbReference type="Proteomes" id="UP000078387"/>
    </source>
</evidence>
<dbReference type="PROSITE" id="PS00383">
    <property type="entry name" value="TYR_PHOSPHATASE_1"/>
    <property type="match status" value="1"/>
</dbReference>
<keyword evidence="5" id="KW-0904">Protein phosphatase</keyword>
<organism evidence="10 11">
    <name type="scientific">Entamoeba histolytica</name>
    <dbReference type="NCBI Taxonomy" id="5759"/>
    <lineage>
        <taxon>Eukaryota</taxon>
        <taxon>Amoebozoa</taxon>
        <taxon>Evosea</taxon>
        <taxon>Archamoebae</taxon>
        <taxon>Mastigamoebida</taxon>
        <taxon>Entamoebidae</taxon>
        <taxon>Entamoeba</taxon>
    </lineage>
</organism>
<dbReference type="VEuPathDB" id="AmoebaDB:EHI5A_178900"/>
<dbReference type="PROSITE" id="PS50056">
    <property type="entry name" value="TYR_PHOSPHATASE_2"/>
    <property type="match status" value="1"/>
</dbReference>
<name>A0A5K1VAR3_ENTHI</name>
<dbReference type="InterPro" id="IPR000387">
    <property type="entry name" value="Tyr_Pase_dom"/>
</dbReference>
<dbReference type="SUPFAM" id="SSF52799">
    <property type="entry name" value="(Phosphotyrosine protein) phosphatases II"/>
    <property type="match status" value="1"/>
</dbReference>
<dbReference type="InterPro" id="IPR032675">
    <property type="entry name" value="LRR_dom_sf"/>
</dbReference>
<dbReference type="InterPro" id="IPR016130">
    <property type="entry name" value="Tyr_Pase_AS"/>
</dbReference>
<proteinExistence type="inferred from homology"/>
<evidence type="ECO:0000256" key="5">
    <source>
        <dbReference type="ARBA" id="ARBA00022912"/>
    </source>
</evidence>
<evidence type="ECO:0000256" key="1">
    <source>
        <dbReference type="ARBA" id="ARBA00008601"/>
    </source>
</evidence>
<protein>
    <submittedName>
        <fullName evidence="10">Leucine rich repeat and phosphatase domain containing protein</fullName>
    </submittedName>
</protein>
<feature type="domain" description="Tyrosine-protein phosphatase" evidence="8">
    <location>
        <begin position="277"/>
        <end position="416"/>
    </location>
</feature>
<evidence type="ECO:0000259" key="8">
    <source>
        <dbReference type="PROSITE" id="PS50054"/>
    </source>
</evidence>
<sequence length="437" mass="50376">MNQTKLIINKESPKHTSKELESITILKNHHNNNENDLQLKDITFLDLSFQHLKILPKYLHSLNLIKLDLSNNQIEGDINLSFLSSLQTLDINSNYINSIKLPSSLETINISQNNINSFEYENNSLRKLLCNNINMLTISSPNLIELSCSTTNLITKQQHLTKLIIMNSLHCEQYNFYQFEYLSSLTISCCELYFLPQCIEKMNLICLDVSCNLISLFPKNLPTTLTSLNLNYNQISSIPLQYINHLKELFITGNLITLSTVESLSNILYIPYFKPERLIEIEDGIYVGNKHHSQNKSILDKFNIKSIITVAEILPSYPSLFNYKVIKVPDLPTTNLYIHFNECYNFIESNKNKGSILIHCVAGRSRSGTIAISYFMKKKQLSLDKTLTFIRNKNPKIEPNSGFMEQLRRYEIEMNLNKKDNKTLLSSSKHNQKCCIN</sequence>
<dbReference type="VEuPathDB" id="AmoebaDB:EHI8A_135060"/>
<dbReference type="PROSITE" id="PS51450">
    <property type="entry name" value="LRR"/>
    <property type="match status" value="3"/>
</dbReference>
<dbReference type="Gene3D" id="3.90.190.10">
    <property type="entry name" value="Protein tyrosine phosphatase superfamily"/>
    <property type="match status" value="1"/>
</dbReference>
<dbReference type="Pfam" id="PF00782">
    <property type="entry name" value="DSPc"/>
    <property type="match status" value="1"/>
</dbReference>
<dbReference type="VEuPathDB" id="AmoebaDB:EHI_053090"/>
<dbReference type="PANTHER" id="PTHR10159">
    <property type="entry name" value="DUAL SPECIFICITY PROTEIN PHOSPHATASE"/>
    <property type="match status" value="1"/>
</dbReference>
<dbReference type="InterPro" id="IPR000340">
    <property type="entry name" value="Dual-sp_phosphatase_cat-dom"/>
</dbReference>
<dbReference type="SUPFAM" id="SSF52058">
    <property type="entry name" value="L domain-like"/>
    <property type="match status" value="1"/>
</dbReference>
<dbReference type="FunFam" id="3.90.190.10:FF:000133">
    <property type="entry name" value="Leucine rich repeat and phosphatase domain containing protein"/>
    <property type="match status" value="1"/>
</dbReference>
<keyword evidence="4" id="KW-0378">Hydrolase</keyword>
<dbReference type="InterPro" id="IPR001611">
    <property type="entry name" value="Leu-rich_rpt"/>
</dbReference>
<dbReference type="InterPro" id="IPR029021">
    <property type="entry name" value="Prot-tyrosine_phosphatase-like"/>
</dbReference>
<comment type="catalytic activity">
    <reaction evidence="6">
        <text>O-phospho-L-seryl-[protein] + H2O = L-seryl-[protein] + phosphate</text>
        <dbReference type="Rhea" id="RHEA:20629"/>
        <dbReference type="Rhea" id="RHEA-COMP:9863"/>
        <dbReference type="Rhea" id="RHEA-COMP:11604"/>
        <dbReference type="ChEBI" id="CHEBI:15377"/>
        <dbReference type="ChEBI" id="CHEBI:29999"/>
        <dbReference type="ChEBI" id="CHEBI:43474"/>
        <dbReference type="ChEBI" id="CHEBI:83421"/>
        <dbReference type="EC" id="3.1.3.16"/>
    </reaction>
</comment>
<dbReference type="GO" id="GO:0033550">
    <property type="term" value="F:MAP kinase tyrosine phosphatase activity"/>
    <property type="evidence" value="ECO:0007669"/>
    <property type="project" value="TreeGrafter"/>
</dbReference>
<evidence type="ECO:0000256" key="7">
    <source>
        <dbReference type="ARBA" id="ARBA00048336"/>
    </source>
</evidence>
<dbReference type="VEuPathDB" id="AmoebaDB:EHI7A_125080"/>
<comment type="caution">
    <text evidence="10">The sequence shown here is derived from an EMBL/GenBank/DDBJ whole genome shotgun (WGS) entry which is preliminary data.</text>
</comment>
<dbReference type="Proteomes" id="UP000078387">
    <property type="component" value="Unassembled WGS sequence"/>
</dbReference>
<dbReference type="GO" id="GO:0008330">
    <property type="term" value="F:protein tyrosine/threonine phosphatase activity"/>
    <property type="evidence" value="ECO:0007669"/>
    <property type="project" value="TreeGrafter"/>
</dbReference>
<evidence type="ECO:0000256" key="4">
    <source>
        <dbReference type="ARBA" id="ARBA00022801"/>
    </source>
</evidence>
<evidence type="ECO:0000256" key="6">
    <source>
        <dbReference type="ARBA" id="ARBA00047761"/>
    </source>
</evidence>
<dbReference type="PANTHER" id="PTHR10159:SF519">
    <property type="entry name" value="DUAL SPECIFICITY PROTEIN PHOSPHATASE MPK3"/>
    <property type="match status" value="1"/>
</dbReference>
<dbReference type="OMA" id="SFFNYKV"/>
<comment type="similarity">
    <text evidence="1">Belongs to the protein-tyrosine phosphatase family. Non-receptor class dual specificity subfamily.</text>
</comment>
<keyword evidence="2" id="KW-0433">Leucine-rich repeat</keyword>
<evidence type="ECO:0000256" key="2">
    <source>
        <dbReference type="ARBA" id="ARBA00022614"/>
    </source>
</evidence>
<dbReference type="VEuPathDB" id="AmoebaDB:KM1_218130"/>
<comment type="catalytic activity">
    <reaction evidence="7">
        <text>O-phospho-L-threonyl-[protein] + H2O = L-threonyl-[protein] + phosphate</text>
        <dbReference type="Rhea" id="RHEA:47004"/>
        <dbReference type="Rhea" id="RHEA-COMP:11060"/>
        <dbReference type="Rhea" id="RHEA-COMP:11605"/>
        <dbReference type="ChEBI" id="CHEBI:15377"/>
        <dbReference type="ChEBI" id="CHEBI:30013"/>
        <dbReference type="ChEBI" id="CHEBI:43474"/>
        <dbReference type="ChEBI" id="CHEBI:61977"/>
        <dbReference type="EC" id="3.1.3.16"/>
    </reaction>
</comment>
<dbReference type="GO" id="GO:0004722">
    <property type="term" value="F:protein serine/threonine phosphatase activity"/>
    <property type="evidence" value="ECO:0007669"/>
    <property type="project" value="UniProtKB-EC"/>
</dbReference>
<reference evidence="10 11" key="1">
    <citation type="submission" date="2016-05" db="EMBL/GenBank/DDBJ databases">
        <title>First whole genome sequencing of Entamoeba histolytica HM1:IMSS-clone-6.</title>
        <authorList>
            <person name="Mukherjee Avik.K."/>
            <person name="Izumyama S."/>
            <person name="Nakada-Tsukui K."/>
            <person name="Nozaki T."/>
        </authorList>
    </citation>
    <scope>NUCLEOTIDE SEQUENCE [LARGE SCALE GENOMIC DNA]</scope>
    <source>
        <strain evidence="10 11">HM1:IMSS clone 6</strain>
    </source>
</reference>
<feature type="domain" description="Tyrosine specific protein phosphatases" evidence="9">
    <location>
        <begin position="338"/>
        <end position="395"/>
    </location>
</feature>
<gene>
    <name evidence="10" type="ORF">CL6EHI_053090</name>
</gene>
<evidence type="ECO:0000313" key="10">
    <source>
        <dbReference type="EMBL" id="GAT95812.1"/>
    </source>
</evidence>